<dbReference type="Proteomes" id="UP000297280">
    <property type="component" value="Unassembled WGS sequence"/>
</dbReference>
<keyword evidence="2" id="KW-1185">Reference proteome</keyword>
<evidence type="ECO:0000313" key="2">
    <source>
        <dbReference type="Proteomes" id="UP000297280"/>
    </source>
</evidence>
<dbReference type="AlphaFoldDB" id="A0A4Z1KLR2"/>
<proteinExistence type="predicted"/>
<gene>
    <name evidence="1" type="ORF">BPOR_0316g00040</name>
</gene>
<dbReference type="EMBL" id="PQXO01000315">
    <property type="protein sequence ID" value="TGO86286.1"/>
    <property type="molecule type" value="Genomic_DNA"/>
</dbReference>
<name>A0A4Z1KLR2_9HELO</name>
<reference evidence="1 2" key="1">
    <citation type="submission" date="2017-12" db="EMBL/GenBank/DDBJ databases">
        <title>Comparative genomics of Botrytis spp.</title>
        <authorList>
            <person name="Valero-Jimenez C.A."/>
            <person name="Tapia P."/>
            <person name="Veloso J."/>
            <person name="Silva-Moreno E."/>
            <person name="Staats M."/>
            <person name="Valdes J.H."/>
            <person name="Van Kan J.A.L."/>
        </authorList>
    </citation>
    <scope>NUCLEOTIDE SEQUENCE [LARGE SCALE GENOMIC DNA]</scope>
    <source>
        <strain evidence="1 2">MUCL3349</strain>
    </source>
</reference>
<accession>A0A4Z1KLR2</accession>
<protein>
    <submittedName>
        <fullName evidence="1">Uncharacterized protein</fullName>
    </submittedName>
</protein>
<evidence type="ECO:0000313" key="1">
    <source>
        <dbReference type="EMBL" id="TGO86286.1"/>
    </source>
</evidence>
<organism evidence="1 2">
    <name type="scientific">Botrytis porri</name>
    <dbReference type="NCBI Taxonomy" id="87229"/>
    <lineage>
        <taxon>Eukaryota</taxon>
        <taxon>Fungi</taxon>
        <taxon>Dikarya</taxon>
        <taxon>Ascomycota</taxon>
        <taxon>Pezizomycotina</taxon>
        <taxon>Leotiomycetes</taxon>
        <taxon>Helotiales</taxon>
        <taxon>Sclerotiniaceae</taxon>
        <taxon>Botrytis</taxon>
    </lineage>
</organism>
<comment type="caution">
    <text evidence="1">The sequence shown here is derived from an EMBL/GenBank/DDBJ whole genome shotgun (WGS) entry which is preliminary data.</text>
</comment>
<dbReference type="OrthoDB" id="10397404at2759"/>
<sequence>MNEVKETAAAAATEGITFEEFTNRAAVVGLHNEADECETMAAELIAAGAQLRVLASRVELTGNLAFNDIDNGSSSTNRDRTK</sequence>